<dbReference type="Pfam" id="PF04082">
    <property type="entry name" value="Fungal_trans"/>
    <property type="match status" value="1"/>
</dbReference>
<dbReference type="CDD" id="cd12148">
    <property type="entry name" value="fungal_TF_MHR"/>
    <property type="match status" value="1"/>
</dbReference>
<dbReference type="GO" id="GO:0006351">
    <property type="term" value="P:DNA-templated transcription"/>
    <property type="evidence" value="ECO:0007669"/>
    <property type="project" value="InterPro"/>
</dbReference>
<dbReference type="GO" id="GO:0008270">
    <property type="term" value="F:zinc ion binding"/>
    <property type="evidence" value="ECO:0007669"/>
    <property type="project" value="InterPro"/>
</dbReference>
<dbReference type="PANTHER" id="PTHR47783:SF1">
    <property type="entry name" value="ZN(II)2CYS6 TRANSCRIPTION FACTOR (EUROFUNG)"/>
    <property type="match status" value="1"/>
</dbReference>
<feature type="compositionally biased region" description="Low complexity" evidence="2">
    <location>
        <begin position="124"/>
        <end position="135"/>
    </location>
</feature>
<dbReference type="AlphaFoldDB" id="A0A0F7SLY2"/>
<feature type="compositionally biased region" description="Low complexity" evidence="2">
    <location>
        <begin position="247"/>
        <end position="259"/>
    </location>
</feature>
<feature type="region of interest" description="Disordered" evidence="2">
    <location>
        <begin position="854"/>
        <end position="880"/>
    </location>
</feature>
<name>A0A0F7SLY2_PHARH</name>
<protein>
    <submittedName>
        <fullName evidence="4">Transcription factor domain, fungi</fullName>
    </submittedName>
</protein>
<accession>A0A0F7SLY2</accession>
<feature type="region of interest" description="Disordered" evidence="2">
    <location>
        <begin position="208"/>
        <end position="296"/>
    </location>
</feature>
<evidence type="ECO:0000313" key="4">
    <source>
        <dbReference type="EMBL" id="CED82451.1"/>
    </source>
</evidence>
<keyword evidence="1" id="KW-0539">Nucleus</keyword>
<feature type="compositionally biased region" description="Low complexity" evidence="2">
    <location>
        <begin position="20"/>
        <end position="36"/>
    </location>
</feature>
<organism evidence="4">
    <name type="scientific">Phaffia rhodozyma</name>
    <name type="common">Yeast</name>
    <name type="synonym">Xanthophyllomyces dendrorhous</name>
    <dbReference type="NCBI Taxonomy" id="264483"/>
    <lineage>
        <taxon>Eukaryota</taxon>
        <taxon>Fungi</taxon>
        <taxon>Dikarya</taxon>
        <taxon>Basidiomycota</taxon>
        <taxon>Agaricomycotina</taxon>
        <taxon>Tremellomycetes</taxon>
        <taxon>Cystofilobasidiales</taxon>
        <taxon>Mrakiaceae</taxon>
        <taxon>Phaffia</taxon>
    </lineage>
</organism>
<evidence type="ECO:0000256" key="2">
    <source>
        <dbReference type="SAM" id="MobiDB-lite"/>
    </source>
</evidence>
<feature type="domain" description="Xylanolytic transcriptional activator regulatory" evidence="3">
    <location>
        <begin position="423"/>
        <end position="497"/>
    </location>
</feature>
<dbReference type="SMART" id="SM00906">
    <property type="entry name" value="Fungal_trans"/>
    <property type="match status" value="1"/>
</dbReference>
<feature type="compositionally biased region" description="Polar residues" evidence="2">
    <location>
        <begin position="271"/>
        <end position="284"/>
    </location>
</feature>
<feature type="compositionally biased region" description="Low complexity" evidence="2">
    <location>
        <begin position="858"/>
        <end position="874"/>
    </location>
</feature>
<dbReference type="InterPro" id="IPR007219">
    <property type="entry name" value="XnlR_reg_dom"/>
</dbReference>
<feature type="compositionally biased region" description="Pro residues" evidence="2">
    <location>
        <begin position="151"/>
        <end position="161"/>
    </location>
</feature>
<feature type="compositionally biased region" description="Low complexity" evidence="2">
    <location>
        <begin position="44"/>
        <end position="82"/>
    </location>
</feature>
<feature type="compositionally biased region" description="Basic and acidic residues" evidence="2">
    <location>
        <begin position="285"/>
        <end position="296"/>
    </location>
</feature>
<evidence type="ECO:0000259" key="3">
    <source>
        <dbReference type="SMART" id="SM00906"/>
    </source>
</evidence>
<proteinExistence type="predicted"/>
<feature type="region of interest" description="Disordered" evidence="2">
    <location>
        <begin position="1"/>
        <end position="175"/>
    </location>
</feature>
<dbReference type="EMBL" id="LN483124">
    <property type="protein sequence ID" value="CED82451.1"/>
    <property type="molecule type" value="Genomic_DNA"/>
</dbReference>
<reference evidence="4" key="1">
    <citation type="submission" date="2014-08" db="EMBL/GenBank/DDBJ databases">
        <authorList>
            <person name="Sharma Rahul"/>
            <person name="Thines Marco"/>
        </authorList>
    </citation>
    <scope>NUCLEOTIDE SEQUENCE</scope>
</reference>
<dbReference type="PANTHER" id="PTHR47783">
    <property type="entry name" value="ZN(II)2CYS6 TRANSCRIPTION FACTOR (EUROFUNG)-RELATED"/>
    <property type="match status" value="1"/>
</dbReference>
<evidence type="ECO:0000256" key="1">
    <source>
        <dbReference type="ARBA" id="ARBA00023242"/>
    </source>
</evidence>
<feature type="compositionally biased region" description="Low complexity" evidence="2">
    <location>
        <begin position="217"/>
        <end position="239"/>
    </location>
</feature>
<dbReference type="GO" id="GO:0003677">
    <property type="term" value="F:DNA binding"/>
    <property type="evidence" value="ECO:0007669"/>
    <property type="project" value="InterPro"/>
</dbReference>
<feature type="compositionally biased region" description="Basic and acidic residues" evidence="2">
    <location>
        <begin position="84"/>
        <end position="99"/>
    </location>
</feature>
<sequence>MAKYEHDQFSTSAPLPWDIQKQLENLLQQQQQQQQQPSDPAYTQPQPYQQQQQQQQRQQQQQQNPPQLHQSSSSSRSYPSSSNEHVHQQQEVSYEDHDQQNQSSLYEQWVAFNVSDPSSSTDLSNQSQHQNQNESVRPLRTYSSAEHNPAQSPPPPPPGPQDPDGAPGSSSIGGGRAMLQVPFFRWFGRTSYTGTGFKRVKVELRNSTDLEQPTTPPVETVPLVGPSGSSPHAPAGPASNMLYPEFSPSASTPSSYSSPEDPLRPAPSVDTARSGSSSTATNTSDGKRKSTARDRLFKGEGKGRLGVYPKDEIFGDLLGIFERDLSCHFPFLSVASILEQHRANTLPALISNAICALTSRFSTHPLLLPLRASPKRQYESAQPFEDTAKKILVPLLSFPSVDTVVGLVLLAWSEFGSGRDSGLWMFSGMAIRMLQDLGLHREASIQQEPSDVEIARRRLLFWSVFFLDRVISYGTGRSATVSEAEIDIRSPTSADCELVAGQLQGPAGSVTPWPWPELIAITRFRGRISDVLNSPKGALDRSSREKLEVLQGDMISFYQAMDPVLHFSIHTFKHYRDLRQSPTFFLLHIMFHSVITVLHRPSLLQNFSQGEEVLLESNVEVSRSSARTLANMLSYADLAGSIAILANPFADQMIFVSAVAFLEERQLIEEAKNAAARAIASQRGLYQGGLNGMSSFSGAANGFGGAGGMDGFKTPTATKLLRSFADSKLDVSVSALKNCQFLWAGVGWVSRTIDQKRRGISIADVDPDTEADTPPVLFPKDPSMIRAWLQREWISRSAGSKQEDQTPFMKDEGVWDENMFSLVPSDVGLSFTGTGLDGSNQLIMSLDTVSDPMSYSEYGYTPGQDGQQGPGQTQEHGHKWDLPFDQPISVDHSGLPSPSFLNDLIWG</sequence>